<organism evidence="3">
    <name type="scientific">freshwater metagenome</name>
    <dbReference type="NCBI Taxonomy" id="449393"/>
    <lineage>
        <taxon>unclassified sequences</taxon>
        <taxon>metagenomes</taxon>
        <taxon>ecological metagenomes</taxon>
    </lineage>
</organism>
<name>A0A6J7HFC2_9ZZZZ</name>
<dbReference type="Gene3D" id="1.10.10.10">
    <property type="entry name" value="Winged helix-like DNA-binding domain superfamily/Winged helix DNA-binding domain"/>
    <property type="match status" value="1"/>
</dbReference>
<dbReference type="GO" id="GO:0006355">
    <property type="term" value="P:regulation of DNA-templated transcription"/>
    <property type="evidence" value="ECO:0007669"/>
    <property type="project" value="InterPro"/>
</dbReference>
<gene>
    <name evidence="3" type="ORF">UFOPK3674_00470</name>
</gene>
<keyword evidence="1" id="KW-0238">DNA-binding</keyword>
<feature type="domain" description="OmpR/PhoB-type" evidence="2">
    <location>
        <begin position="17"/>
        <end position="116"/>
    </location>
</feature>
<protein>
    <submittedName>
        <fullName evidence="3">Unannotated protein</fullName>
    </submittedName>
</protein>
<proteinExistence type="predicted"/>
<dbReference type="SMART" id="SM00862">
    <property type="entry name" value="Trans_reg_C"/>
    <property type="match status" value="1"/>
</dbReference>
<evidence type="ECO:0000259" key="2">
    <source>
        <dbReference type="PROSITE" id="PS51755"/>
    </source>
</evidence>
<dbReference type="GO" id="GO:0000160">
    <property type="term" value="P:phosphorelay signal transduction system"/>
    <property type="evidence" value="ECO:0007669"/>
    <property type="project" value="InterPro"/>
</dbReference>
<dbReference type="GO" id="GO:0003677">
    <property type="term" value="F:DNA binding"/>
    <property type="evidence" value="ECO:0007669"/>
    <property type="project" value="UniProtKB-KW"/>
</dbReference>
<dbReference type="EMBL" id="CAFBMX010000002">
    <property type="protein sequence ID" value="CAB4919707.1"/>
    <property type="molecule type" value="Genomic_DNA"/>
</dbReference>
<sequence>MLAGVSGTIMRQGDEARPVLRVGELEIRPDEGLAVAGGRALRLSVREFGLLTALAASEGRIVRREDLYREVWRDELRNGDRTVDVYVRKLRVKLEEALPAWVFIHTHVGFGYRFAPDRSQAVHTASTAR</sequence>
<dbReference type="Pfam" id="PF00486">
    <property type="entry name" value="Trans_reg_C"/>
    <property type="match status" value="1"/>
</dbReference>
<dbReference type="PROSITE" id="PS51755">
    <property type="entry name" value="OMPR_PHOB"/>
    <property type="match status" value="1"/>
</dbReference>
<dbReference type="InterPro" id="IPR001867">
    <property type="entry name" value="OmpR/PhoB-type_DNA-bd"/>
</dbReference>
<dbReference type="SUPFAM" id="SSF46894">
    <property type="entry name" value="C-terminal effector domain of the bipartite response regulators"/>
    <property type="match status" value="1"/>
</dbReference>
<reference evidence="3" key="1">
    <citation type="submission" date="2020-05" db="EMBL/GenBank/DDBJ databases">
        <authorList>
            <person name="Chiriac C."/>
            <person name="Salcher M."/>
            <person name="Ghai R."/>
            <person name="Kavagutti S V."/>
        </authorList>
    </citation>
    <scope>NUCLEOTIDE SEQUENCE</scope>
</reference>
<evidence type="ECO:0000256" key="1">
    <source>
        <dbReference type="ARBA" id="ARBA00023125"/>
    </source>
</evidence>
<dbReference type="CDD" id="cd00383">
    <property type="entry name" value="trans_reg_C"/>
    <property type="match status" value="1"/>
</dbReference>
<dbReference type="AlphaFoldDB" id="A0A6J7HFC2"/>
<dbReference type="InterPro" id="IPR016032">
    <property type="entry name" value="Sig_transdc_resp-reg_C-effctor"/>
</dbReference>
<accession>A0A6J7HFC2</accession>
<dbReference type="InterPro" id="IPR036388">
    <property type="entry name" value="WH-like_DNA-bd_sf"/>
</dbReference>
<evidence type="ECO:0000313" key="3">
    <source>
        <dbReference type="EMBL" id="CAB4919707.1"/>
    </source>
</evidence>